<gene>
    <name evidence="2" type="ORF">A176_004458</name>
</gene>
<keyword evidence="3" id="KW-1185">Reference proteome</keyword>
<dbReference type="AlphaFoldDB" id="A0A0H4WVY1"/>
<proteinExistence type="predicted"/>
<dbReference type="KEGG" id="mym:A176_004458"/>
<feature type="compositionally biased region" description="Basic residues" evidence="1">
    <location>
        <begin position="27"/>
        <end position="42"/>
    </location>
</feature>
<evidence type="ECO:0000256" key="1">
    <source>
        <dbReference type="SAM" id="MobiDB-lite"/>
    </source>
</evidence>
<reference evidence="2 3" key="1">
    <citation type="journal article" date="2016" name="PLoS ONE">
        <title>Complete Genome Sequence and Comparative Genomics of a Novel Myxobacterium Myxococcus hansupus.</title>
        <authorList>
            <person name="Sharma G."/>
            <person name="Narwani T."/>
            <person name="Subramanian S."/>
        </authorList>
    </citation>
    <scope>NUCLEOTIDE SEQUENCE [LARGE SCALE GENOMIC DNA]</scope>
    <source>
        <strain evidence="3">mixupus</strain>
    </source>
</reference>
<protein>
    <submittedName>
        <fullName evidence="2">Uncharacterized protein</fullName>
    </submittedName>
</protein>
<organism evidence="2 3">
    <name type="scientific">Pseudomyxococcus hansupus</name>
    <dbReference type="NCBI Taxonomy" id="1297742"/>
    <lineage>
        <taxon>Bacteria</taxon>
        <taxon>Pseudomonadati</taxon>
        <taxon>Myxococcota</taxon>
        <taxon>Myxococcia</taxon>
        <taxon>Myxococcales</taxon>
        <taxon>Cystobacterineae</taxon>
        <taxon>Myxococcaceae</taxon>
        <taxon>Pseudomyxococcus</taxon>
    </lineage>
</organism>
<accession>A0A0H4WVY1</accession>
<dbReference type="PATRIC" id="fig|1297742.4.peg.4500"/>
<feature type="region of interest" description="Disordered" evidence="1">
    <location>
        <begin position="1"/>
        <end position="49"/>
    </location>
</feature>
<sequence length="49" mass="5596">MHAASSRTSSGRRPNRSTADLHPAPAWRRRRRSKPPRHRRLPRQGAATS</sequence>
<dbReference type="Proteomes" id="UP000009026">
    <property type="component" value="Chromosome"/>
</dbReference>
<name>A0A0H4WVY1_9BACT</name>
<dbReference type="EMBL" id="CP012109">
    <property type="protein sequence ID" value="AKQ67546.1"/>
    <property type="molecule type" value="Genomic_DNA"/>
</dbReference>
<feature type="compositionally biased region" description="Polar residues" evidence="1">
    <location>
        <begin position="1"/>
        <end position="18"/>
    </location>
</feature>
<evidence type="ECO:0000313" key="3">
    <source>
        <dbReference type="Proteomes" id="UP000009026"/>
    </source>
</evidence>
<evidence type="ECO:0000313" key="2">
    <source>
        <dbReference type="EMBL" id="AKQ67546.1"/>
    </source>
</evidence>